<dbReference type="AlphaFoldDB" id="G4ZP47"/>
<proteinExistence type="predicted"/>
<keyword evidence="2" id="KW-1185">Reference proteome</keyword>
<dbReference type="OMA" id="WAVEAPT"/>
<organism evidence="1 2">
    <name type="scientific">Phytophthora sojae (strain P6497)</name>
    <name type="common">Soybean stem and root rot agent</name>
    <name type="synonym">Phytophthora megasperma f. sp. glycines</name>
    <dbReference type="NCBI Taxonomy" id="1094619"/>
    <lineage>
        <taxon>Eukaryota</taxon>
        <taxon>Sar</taxon>
        <taxon>Stramenopiles</taxon>
        <taxon>Oomycota</taxon>
        <taxon>Peronosporomycetes</taxon>
        <taxon>Peronosporales</taxon>
        <taxon>Peronosporaceae</taxon>
        <taxon>Phytophthora</taxon>
    </lineage>
</organism>
<accession>G4ZP47</accession>
<dbReference type="KEGG" id="psoj:PHYSODRAFT_508681"/>
<dbReference type="Proteomes" id="UP000002640">
    <property type="component" value="Unassembled WGS sequence"/>
</dbReference>
<dbReference type="InParanoid" id="G4ZP47"/>
<sequence>LESFSGKSEYEGLGAGFRDWGLRFLDELVAAQVISGGNRLDKFKVRVLNRYLEGPARKCFDRMKAFWAVEAPTLEHMMNRRLEVYAKEITIEQTSWLMKARKRPNSSWTEQYLYLMCSDKSCRPLGPAVHL</sequence>
<dbReference type="GeneID" id="20658898"/>
<gene>
    <name evidence="1" type="ORF">PHYSODRAFT_508681</name>
</gene>
<protein>
    <submittedName>
        <fullName evidence="1">Uncharacterized protein</fullName>
    </submittedName>
</protein>
<dbReference type="EMBL" id="JH159155">
    <property type="protein sequence ID" value="EGZ16124.1"/>
    <property type="molecule type" value="Genomic_DNA"/>
</dbReference>
<feature type="non-terminal residue" evidence="1">
    <location>
        <position position="1"/>
    </location>
</feature>
<reference evidence="1 2" key="1">
    <citation type="journal article" date="2006" name="Science">
        <title>Phytophthora genome sequences uncover evolutionary origins and mechanisms of pathogenesis.</title>
        <authorList>
            <person name="Tyler B.M."/>
            <person name="Tripathy S."/>
            <person name="Zhang X."/>
            <person name="Dehal P."/>
            <person name="Jiang R.H."/>
            <person name="Aerts A."/>
            <person name="Arredondo F.D."/>
            <person name="Baxter L."/>
            <person name="Bensasson D."/>
            <person name="Beynon J.L."/>
            <person name="Chapman J."/>
            <person name="Damasceno C.M."/>
            <person name="Dorrance A.E."/>
            <person name="Dou D."/>
            <person name="Dickerman A.W."/>
            <person name="Dubchak I.L."/>
            <person name="Garbelotto M."/>
            <person name="Gijzen M."/>
            <person name="Gordon S.G."/>
            <person name="Govers F."/>
            <person name="Grunwald N.J."/>
            <person name="Huang W."/>
            <person name="Ivors K.L."/>
            <person name="Jones R.W."/>
            <person name="Kamoun S."/>
            <person name="Krampis K."/>
            <person name="Lamour K.H."/>
            <person name="Lee M.K."/>
            <person name="McDonald W.H."/>
            <person name="Medina M."/>
            <person name="Meijer H.J."/>
            <person name="Nordberg E.K."/>
            <person name="Maclean D.J."/>
            <person name="Ospina-Giraldo M.D."/>
            <person name="Morris P.F."/>
            <person name="Phuntumart V."/>
            <person name="Putnam N.H."/>
            <person name="Rash S."/>
            <person name="Rose J.K."/>
            <person name="Sakihama Y."/>
            <person name="Salamov A.A."/>
            <person name="Savidor A."/>
            <person name="Scheuring C.F."/>
            <person name="Smith B.M."/>
            <person name="Sobral B.W."/>
            <person name="Terry A."/>
            <person name="Torto-Alalibo T.A."/>
            <person name="Win J."/>
            <person name="Xu Z."/>
            <person name="Zhang H."/>
            <person name="Grigoriev I.V."/>
            <person name="Rokhsar D.S."/>
            <person name="Boore J.L."/>
        </authorList>
    </citation>
    <scope>NUCLEOTIDE SEQUENCE [LARGE SCALE GENOMIC DNA]</scope>
    <source>
        <strain evidence="1 2">P6497</strain>
    </source>
</reference>
<dbReference type="SMR" id="G4ZP47"/>
<evidence type="ECO:0000313" key="2">
    <source>
        <dbReference type="Proteomes" id="UP000002640"/>
    </source>
</evidence>
<dbReference type="RefSeq" id="XP_009529873.1">
    <property type="nucleotide sequence ID" value="XM_009531578.1"/>
</dbReference>
<evidence type="ECO:0000313" key="1">
    <source>
        <dbReference type="EMBL" id="EGZ16124.1"/>
    </source>
</evidence>
<name>G4ZP47_PHYSP</name>